<dbReference type="Pfam" id="PF16575">
    <property type="entry name" value="CLP1_P"/>
    <property type="match status" value="1"/>
</dbReference>
<organism evidence="10 11">
    <name type="scientific">Eeniella nana</name>
    <name type="common">Yeast</name>
    <name type="synonym">Brettanomyces nanus</name>
    <dbReference type="NCBI Taxonomy" id="13502"/>
    <lineage>
        <taxon>Eukaryota</taxon>
        <taxon>Fungi</taxon>
        <taxon>Dikarya</taxon>
        <taxon>Ascomycota</taxon>
        <taxon>Saccharomycotina</taxon>
        <taxon>Pichiomycetes</taxon>
        <taxon>Pichiales</taxon>
        <taxon>Pichiaceae</taxon>
        <taxon>Brettanomyces</taxon>
    </lineage>
</organism>
<evidence type="ECO:0000256" key="2">
    <source>
        <dbReference type="ARBA" id="ARBA00018706"/>
    </source>
</evidence>
<dbReference type="GO" id="GO:0000448">
    <property type="term" value="P:cleavage in ITS2 between 5.8S rRNA and LSU-rRNA of tricistronic rRNA transcript (SSU-rRNA, 5.8S rRNA, LSU-rRNA)"/>
    <property type="evidence" value="ECO:0007669"/>
    <property type="project" value="TreeGrafter"/>
</dbReference>
<gene>
    <name evidence="10" type="ORF">FOA43_004675</name>
</gene>
<dbReference type="OrthoDB" id="4054781at2759"/>
<dbReference type="KEGG" id="bnn:FOA43_004675"/>
<evidence type="ECO:0000256" key="7">
    <source>
        <dbReference type="ARBA" id="ARBA00022840"/>
    </source>
</evidence>
<dbReference type="PANTHER" id="PTHR12755:SF3">
    <property type="entry name" value="POLYNUCLEOTIDE 5'-HYDROXYL-KINASE NOL9"/>
    <property type="match status" value="1"/>
</dbReference>
<dbReference type="GO" id="GO:0005524">
    <property type="term" value="F:ATP binding"/>
    <property type="evidence" value="ECO:0007669"/>
    <property type="project" value="UniProtKB-KW"/>
</dbReference>
<accession>A0A875RYC5</accession>
<reference evidence="10" key="1">
    <citation type="submission" date="2020-10" db="EMBL/GenBank/DDBJ databases">
        <authorList>
            <person name="Roach M.J.R."/>
        </authorList>
    </citation>
    <scope>NUCLEOTIDE SEQUENCE</scope>
    <source>
        <strain evidence="10">CBS 1945</strain>
    </source>
</reference>
<dbReference type="GO" id="GO:0051731">
    <property type="term" value="F:polynucleotide 5'-hydroxyl-kinase activity"/>
    <property type="evidence" value="ECO:0007669"/>
    <property type="project" value="InterPro"/>
</dbReference>
<evidence type="ECO:0000256" key="6">
    <source>
        <dbReference type="ARBA" id="ARBA00022777"/>
    </source>
</evidence>
<comment type="similarity">
    <text evidence="1">Belongs to the Clp1 family. NOL9/GRC3 subfamily.</text>
</comment>
<dbReference type="SUPFAM" id="SSF52540">
    <property type="entry name" value="P-loop containing nucleoside triphosphate hydrolases"/>
    <property type="match status" value="1"/>
</dbReference>
<dbReference type="RefSeq" id="XP_038780832.1">
    <property type="nucleotide sequence ID" value="XM_038924904.1"/>
</dbReference>
<keyword evidence="4" id="KW-0808">Transferase</keyword>
<evidence type="ECO:0000256" key="4">
    <source>
        <dbReference type="ARBA" id="ARBA00022679"/>
    </source>
</evidence>
<keyword evidence="7" id="KW-0067">ATP-binding</keyword>
<dbReference type="GO" id="GO:0005634">
    <property type="term" value="C:nucleus"/>
    <property type="evidence" value="ECO:0007669"/>
    <property type="project" value="TreeGrafter"/>
</dbReference>
<keyword evidence="11" id="KW-1185">Reference proteome</keyword>
<feature type="compositionally biased region" description="Basic and acidic residues" evidence="8">
    <location>
        <begin position="22"/>
        <end position="36"/>
    </location>
</feature>
<evidence type="ECO:0000256" key="1">
    <source>
        <dbReference type="ARBA" id="ARBA00011003"/>
    </source>
</evidence>
<dbReference type="PANTHER" id="PTHR12755">
    <property type="entry name" value="CLEAVAGE/POLYADENYLATION FACTOR IA SUBUNIT CLP1P"/>
    <property type="match status" value="1"/>
</dbReference>
<evidence type="ECO:0000256" key="5">
    <source>
        <dbReference type="ARBA" id="ARBA00022741"/>
    </source>
</evidence>
<dbReference type="GeneID" id="62198075"/>
<keyword evidence="5" id="KW-0547">Nucleotide-binding</keyword>
<keyword evidence="6" id="KW-0418">Kinase</keyword>
<evidence type="ECO:0000256" key="3">
    <source>
        <dbReference type="ARBA" id="ARBA00019824"/>
    </source>
</evidence>
<feature type="domain" description="Clp1 P-loop" evidence="9">
    <location>
        <begin position="248"/>
        <end position="433"/>
    </location>
</feature>
<evidence type="ECO:0000256" key="8">
    <source>
        <dbReference type="SAM" id="MobiDB-lite"/>
    </source>
</evidence>
<dbReference type="AlphaFoldDB" id="A0A875RYC5"/>
<proteinExistence type="inferred from homology"/>
<evidence type="ECO:0000313" key="11">
    <source>
        <dbReference type="Proteomes" id="UP000662931"/>
    </source>
</evidence>
<dbReference type="InterPro" id="IPR032319">
    <property type="entry name" value="CLP1_P"/>
</dbReference>
<dbReference type="Proteomes" id="UP000662931">
    <property type="component" value="Chromosome 4"/>
</dbReference>
<feature type="region of interest" description="Disordered" evidence="8">
    <location>
        <begin position="22"/>
        <end position="67"/>
    </location>
</feature>
<sequence length="646" mass="73422">MDRKVSAFQALNSTHEEVGDDKDFIIRYQKDGKDPNTDSSESESESTSNTYNYARQPQSLLPPLGSDFGDSRPKIRSVSSFSSFSSSDLVTFSSFDLENVSYFTDYVILKLRPNDKLLIKGNYRLSIDTGSIKLDSVVISPDSGIIEVNSSSLAALPVIYAHRDDVTIKISSWFDGSEKIGDLYPQLKRVYENESNGSMRRFDSYSFTPVMHTCGDFGTTIPYDWSKTLSSLSTECRSHRNSHVLMIGGKNSGKSTFLRLLLNKLVSSDSHECVQVMDLDPGQTEYSLPECISFTTHRKPIFGMHYPFRDDDSPQIQSFLGFNNPQIQPMNYMLQMRRLIGQVSDKYPLLINTPGWIKGFGVEIFKELTSNLHITHLLFFSNSERREDEQSVLGDLIFDNLIRISGFHIARDASVTRYSSVHLRNFKKLSYFHYDRINDVFDFNPLLSKSPYKISYSASDNLTELLRNPGISLVTLIDANRNINPDDTYECIEFQVVGIFLLTKEAFQILLTRLISQGKLLHTQRFPNLAVDCIDALGEVDMEFKGLGLVHSLNTDLELLNIYTPIDVAKLASQLRTLNYKLILIKGKPDFPVEEIYPQKIYQSSVPYLEQQETNPKVPYVTFNTNLGKGGKPVSVRRNIQRRNLH</sequence>
<evidence type="ECO:0000259" key="9">
    <source>
        <dbReference type="Pfam" id="PF16575"/>
    </source>
</evidence>
<evidence type="ECO:0000313" key="10">
    <source>
        <dbReference type="EMBL" id="QPG77267.1"/>
    </source>
</evidence>
<protein>
    <recommendedName>
        <fullName evidence="3">Polynucleotide 5'-hydroxyl-kinase GRC3</fullName>
    </recommendedName>
    <alternativeName>
        <fullName evidence="2">Polynucleotide 5'-hydroxyl-kinase grc3</fullName>
    </alternativeName>
</protein>
<dbReference type="EMBL" id="CP064815">
    <property type="protein sequence ID" value="QPG77267.1"/>
    <property type="molecule type" value="Genomic_DNA"/>
</dbReference>
<dbReference type="InterPro" id="IPR027417">
    <property type="entry name" value="P-loop_NTPase"/>
</dbReference>
<name>A0A875RYC5_EENNA</name>
<dbReference type="InterPro" id="IPR045116">
    <property type="entry name" value="Clp1/Grc3"/>
</dbReference>
<dbReference type="Gene3D" id="3.40.50.300">
    <property type="entry name" value="P-loop containing nucleotide triphosphate hydrolases"/>
    <property type="match status" value="1"/>
</dbReference>